<dbReference type="InterPro" id="IPR006586">
    <property type="entry name" value="ADAM_Cys-rich"/>
</dbReference>
<dbReference type="InterPro" id="IPR024079">
    <property type="entry name" value="MetalloPept_cat_dom_sf"/>
</dbReference>
<dbReference type="InterPro" id="IPR001590">
    <property type="entry name" value="Peptidase_M12B"/>
</dbReference>
<dbReference type="Pfam" id="PF01421">
    <property type="entry name" value="Reprolysin"/>
    <property type="match status" value="1"/>
</dbReference>
<dbReference type="FunFam" id="4.10.70.10:FF:000003">
    <property type="entry name" value="Disintegrin and metalloproteinase domain-containing protein 17"/>
    <property type="match status" value="1"/>
</dbReference>
<dbReference type="Proteomes" id="UP000006813">
    <property type="component" value="Unassembled WGS sequence"/>
</dbReference>
<organism evidence="6 7">
    <name type="scientific">Heterocephalus glaber</name>
    <name type="common">Naked mole rat</name>
    <dbReference type="NCBI Taxonomy" id="10181"/>
    <lineage>
        <taxon>Eukaryota</taxon>
        <taxon>Metazoa</taxon>
        <taxon>Chordata</taxon>
        <taxon>Craniata</taxon>
        <taxon>Vertebrata</taxon>
        <taxon>Euteleostomi</taxon>
        <taxon>Mammalia</taxon>
        <taxon>Eutheria</taxon>
        <taxon>Euarchontoglires</taxon>
        <taxon>Glires</taxon>
        <taxon>Rodentia</taxon>
        <taxon>Hystricomorpha</taxon>
        <taxon>Bathyergidae</taxon>
        <taxon>Heterocephalus</taxon>
    </lineage>
</organism>
<evidence type="ECO:0000313" key="7">
    <source>
        <dbReference type="Proteomes" id="UP000006813"/>
    </source>
</evidence>
<feature type="disulfide bond" evidence="2">
    <location>
        <begin position="150"/>
        <end position="170"/>
    </location>
</feature>
<evidence type="ECO:0000259" key="5">
    <source>
        <dbReference type="PROSITE" id="PS50215"/>
    </source>
</evidence>
<dbReference type="PROSITE" id="PS50214">
    <property type="entry name" value="DISINTEGRIN_2"/>
    <property type="match status" value="1"/>
</dbReference>
<evidence type="ECO:0000256" key="1">
    <source>
        <dbReference type="ARBA" id="ARBA00023157"/>
    </source>
</evidence>
<dbReference type="GO" id="GO:0009897">
    <property type="term" value="C:external side of plasma membrane"/>
    <property type="evidence" value="ECO:0007669"/>
    <property type="project" value="TreeGrafter"/>
</dbReference>
<dbReference type="InParanoid" id="G5BY04"/>
<dbReference type="STRING" id="10181.G5BY04"/>
<gene>
    <name evidence="6" type="ORF">GW7_21849</name>
</gene>
<feature type="domain" description="Peptidase M12B" evidence="5">
    <location>
        <begin position="1"/>
        <end position="86"/>
    </location>
</feature>
<dbReference type="Pfam" id="PF08516">
    <property type="entry name" value="ADAM_CR"/>
    <property type="match status" value="1"/>
</dbReference>
<feature type="domain" description="Disintegrin" evidence="4">
    <location>
        <begin position="92"/>
        <end position="178"/>
    </location>
</feature>
<dbReference type="PANTHER" id="PTHR11905:SF232">
    <property type="entry name" value="DISINTEGRIN AND METALLOPROTEINASE DOMAIN-CONTAINING PROTEIN 20"/>
    <property type="match status" value="1"/>
</dbReference>
<evidence type="ECO:0000259" key="4">
    <source>
        <dbReference type="PROSITE" id="PS50214"/>
    </source>
</evidence>
<feature type="binding site" evidence="3">
    <location>
        <position position="39"/>
    </location>
    <ligand>
        <name>Zn(2+)</name>
        <dbReference type="ChEBI" id="CHEBI:29105"/>
        <note>catalytic</note>
    </ligand>
</feature>
<evidence type="ECO:0000256" key="3">
    <source>
        <dbReference type="PROSITE-ProRule" id="PRU00276"/>
    </source>
</evidence>
<dbReference type="EMBL" id="JH172434">
    <property type="protein sequence ID" value="EHB14165.1"/>
    <property type="molecule type" value="Genomic_DNA"/>
</dbReference>
<dbReference type="GO" id="GO:0008584">
    <property type="term" value="P:male gonad development"/>
    <property type="evidence" value="ECO:0007669"/>
    <property type="project" value="TreeGrafter"/>
</dbReference>
<evidence type="ECO:0000313" key="6">
    <source>
        <dbReference type="EMBL" id="EHB14165.1"/>
    </source>
</evidence>
<protein>
    <submittedName>
        <fullName evidence="6">Disintegrin and metalloproteinase domain-containing protein 20</fullName>
    </submittedName>
</protein>
<dbReference type="GO" id="GO:0006508">
    <property type="term" value="P:proteolysis"/>
    <property type="evidence" value="ECO:0007669"/>
    <property type="project" value="InterPro"/>
</dbReference>
<sequence>MGICTTVRDCGVECHMDDNLLQFATITAHVFSHLIGFTHTSPYCVCGQDICIMDSSVQIAHAFSNCSYATLLQSLLGSTKCMYDKPQKLFKYSYCGNSVVEEGEVCDCGTTKSCANDPCCSESCAPTLGSAYVLGLCCKGCQIVESGTVCREQSNECDLPEWCDGYSAVCPNDVYVEDGLPCLGKVFCYERRCNNRNYQCKAIFGEDAKNTELGCYAEINIQGDCFGHCHKENQTYTRCSNSDALCG</sequence>
<accession>G5BY04</accession>
<dbReference type="GO" id="GO:0046872">
    <property type="term" value="F:metal ion binding"/>
    <property type="evidence" value="ECO:0007669"/>
    <property type="project" value="UniProtKB-KW"/>
</dbReference>
<reference evidence="6 7" key="1">
    <citation type="journal article" date="2011" name="Nature">
        <title>Genome sequencing reveals insights into physiology and longevity of the naked mole rat.</title>
        <authorList>
            <person name="Kim E.B."/>
            <person name="Fang X."/>
            <person name="Fushan A.A."/>
            <person name="Huang Z."/>
            <person name="Lobanov A.V."/>
            <person name="Han L."/>
            <person name="Marino S.M."/>
            <person name="Sun X."/>
            <person name="Turanov A.A."/>
            <person name="Yang P."/>
            <person name="Yim S.H."/>
            <person name="Zhao X."/>
            <person name="Kasaikina M.V."/>
            <person name="Stoletzki N."/>
            <person name="Peng C."/>
            <person name="Polak P."/>
            <person name="Xiong Z."/>
            <person name="Kiezun A."/>
            <person name="Zhu Y."/>
            <person name="Chen Y."/>
            <person name="Kryukov G.V."/>
            <person name="Zhang Q."/>
            <person name="Peshkin L."/>
            <person name="Yang L."/>
            <person name="Bronson R.T."/>
            <person name="Buffenstein R."/>
            <person name="Wang B."/>
            <person name="Han C."/>
            <person name="Li Q."/>
            <person name="Chen L."/>
            <person name="Zhao W."/>
            <person name="Sunyaev S.R."/>
            <person name="Park T.J."/>
            <person name="Zhang G."/>
            <person name="Wang J."/>
            <person name="Gladyshev V.N."/>
        </authorList>
    </citation>
    <scope>NUCLEOTIDE SEQUENCE [LARGE SCALE GENOMIC DNA]</scope>
</reference>
<dbReference type="SUPFAM" id="SSF57552">
    <property type="entry name" value="Blood coagulation inhibitor (disintegrin)"/>
    <property type="match status" value="1"/>
</dbReference>
<dbReference type="InterPro" id="IPR036436">
    <property type="entry name" value="Disintegrin_dom_sf"/>
</dbReference>
<dbReference type="Pfam" id="PF00200">
    <property type="entry name" value="Disintegrin"/>
    <property type="match status" value="1"/>
</dbReference>
<dbReference type="SMART" id="SM00050">
    <property type="entry name" value="DISIN"/>
    <property type="match status" value="1"/>
</dbReference>
<feature type="binding site" evidence="3">
    <location>
        <position position="33"/>
    </location>
    <ligand>
        <name>Zn(2+)</name>
        <dbReference type="ChEBI" id="CHEBI:29105"/>
        <note>catalytic</note>
    </ligand>
</feature>
<comment type="caution">
    <text evidence="3">Lacks conserved residue(s) required for the propagation of feature annotation.</text>
</comment>
<keyword evidence="1 3" id="KW-1015">Disulfide bond</keyword>
<dbReference type="eggNOG" id="KOG3607">
    <property type="taxonomic scope" value="Eukaryota"/>
</dbReference>
<dbReference type="PROSITE" id="PS50215">
    <property type="entry name" value="ADAM_MEPRO"/>
    <property type="match status" value="1"/>
</dbReference>
<feature type="binding site" evidence="3">
    <location>
        <position position="29"/>
    </location>
    <ligand>
        <name>Zn(2+)</name>
        <dbReference type="ChEBI" id="CHEBI:29105"/>
        <note>catalytic</note>
    </ligand>
</feature>
<dbReference type="GO" id="GO:0007229">
    <property type="term" value="P:integrin-mediated signaling pathway"/>
    <property type="evidence" value="ECO:0007669"/>
    <property type="project" value="UniProtKB-KW"/>
</dbReference>
<dbReference type="GO" id="GO:0004222">
    <property type="term" value="F:metalloendopeptidase activity"/>
    <property type="evidence" value="ECO:0007669"/>
    <property type="project" value="InterPro"/>
</dbReference>
<keyword evidence="6" id="KW-0401">Integrin</keyword>
<evidence type="ECO:0000256" key="2">
    <source>
        <dbReference type="PROSITE-ProRule" id="PRU00068"/>
    </source>
</evidence>
<dbReference type="InterPro" id="IPR001762">
    <property type="entry name" value="Disintegrin_dom"/>
</dbReference>
<dbReference type="AlphaFoldDB" id="G5BY04"/>
<keyword evidence="3" id="KW-0479">Metal-binding</keyword>
<proteinExistence type="predicted"/>
<keyword evidence="3" id="KW-0862">Zinc</keyword>
<dbReference type="GO" id="GO:1990913">
    <property type="term" value="C:sperm head plasma membrane"/>
    <property type="evidence" value="ECO:0007669"/>
    <property type="project" value="TreeGrafter"/>
</dbReference>
<dbReference type="Gene3D" id="4.10.70.10">
    <property type="entry name" value="Disintegrin domain"/>
    <property type="match status" value="1"/>
</dbReference>
<name>G5BY04_HETGA</name>
<dbReference type="SMART" id="SM00608">
    <property type="entry name" value="ACR"/>
    <property type="match status" value="1"/>
</dbReference>
<dbReference type="PANTHER" id="PTHR11905">
    <property type="entry name" value="ADAM A DISINTEGRIN AND METALLOPROTEASE DOMAIN"/>
    <property type="match status" value="1"/>
</dbReference>
<feature type="disulfide bond" evidence="3">
    <location>
        <begin position="46"/>
        <end position="51"/>
    </location>
</feature>
<dbReference type="Gene3D" id="3.40.390.10">
    <property type="entry name" value="Collagenase (Catalytic Domain)"/>
    <property type="match status" value="1"/>
</dbReference>
<dbReference type="SUPFAM" id="SSF55486">
    <property type="entry name" value="Metalloproteases ('zincins'), catalytic domain"/>
    <property type="match status" value="1"/>
</dbReference>